<dbReference type="PANTHER" id="PTHR45947">
    <property type="entry name" value="SULFOQUINOVOSYL TRANSFERASE SQD2"/>
    <property type="match status" value="1"/>
</dbReference>
<organism evidence="2 3">
    <name type="scientific">Termitidicoccus mucosus</name>
    <dbReference type="NCBI Taxonomy" id="1184151"/>
    <lineage>
        <taxon>Bacteria</taxon>
        <taxon>Pseudomonadati</taxon>
        <taxon>Verrucomicrobiota</taxon>
        <taxon>Opitutia</taxon>
        <taxon>Opitutales</taxon>
        <taxon>Opitutaceae</taxon>
        <taxon>Termitidicoccus</taxon>
    </lineage>
</organism>
<dbReference type="PANTHER" id="PTHR45947:SF3">
    <property type="entry name" value="SULFOQUINOVOSYL TRANSFERASE SQD2"/>
    <property type="match status" value="1"/>
</dbReference>
<proteinExistence type="predicted"/>
<dbReference type="STRING" id="1184151.AW736_20270"/>
<dbReference type="Pfam" id="PF00534">
    <property type="entry name" value="Glycos_transf_1"/>
    <property type="match status" value="1"/>
</dbReference>
<evidence type="ECO:0000313" key="3">
    <source>
        <dbReference type="Proteomes" id="UP000078486"/>
    </source>
</evidence>
<evidence type="ECO:0000259" key="1">
    <source>
        <dbReference type="Pfam" id="PF00534"/>
    </source>
</evidence>
<dbReference type="Proteomes" id="UP000078486">
    <property type="component" value="Unassembled WGS sequence"/>
</dbReference>
<dbReference type="RefSeq" id="WP_068772133.1">
    <property type="nucleotide sequence ID" value="NZ_CP109796.1"/>
</dbReference>
<dbReference type="InterPro" id="IPR050194">
    <property type="entry name" value="Glycosyltransferase_grp1"/>
</dbReference>
<keyword evidence="3" id="KW-1185">Reference proteome</keyword>
<name>A0A178IFF7_9BACT</name>
<reference evidence="2 3" key="1">
    <citation type="submission" date="2016-01" db="EMBL/GenBank/DDBJ databases">
        <title>High potential of lignocellulose degradation of a new Verrucomicrobia species.</title>
        <authorList>
            <person name="Wang Y."/>
            <person name="Shi Y."/>
            <person name="Qiu Z."/>
            <person name="Liu S."/>
            <person name="Yang H."/>
        </authorList>
    </citation>
    <scope>NUCLEOTIDE SEQUENCE [LARGE SCALE GENOMIC DNA]</scope>
    <source>
        <strain evidence="2 3">TSB47</strain>
    </source>
</reference>
<dbReference type="AlphaFoldDB" id="A0A178IFF7"/>
<comment type="caution">
    <text evidence="2">The sequence shown here is derived from an EMBL/GenBank/DDBJ whole genome shotgun (WGS) entry which is preliminary data.</text>
</comment>
<dbReference type="CDD" id="cd03801">
    <property type="entry name" value="GT4_PimA-like"/>
    <property type="match status" value="1"/>
</dbReference>
<feature type="domain" description="Glycosyl transferase family 1" evidence="1">
    <location>
        <begin position="163"/>
        <end position="310"/>
    </location>
</feature>
<dbReference type="Gene3D" id="3.40.50.2000">
    <property type="entry name" value="Glycogen Phosphorylase B"/>
    <property type="match status" value="2"/>
</dbReference>
<dbReference type="InterPro" id="IPR001296">
    <property type="entry name" value="Glyco_trans_1"/>
</dbReference>
<gene>
    <name evidence="2" type="ORF">AW736_20270</name>
</gene>
<dbReference type="OrthoDB" id="9795068at2"/>
<protein>
    <recommendedName>
        <fullName evidence="1">Glycosyl transferase family 1 domain-containing protein</fullName>
    </recommendedName>
</protein>
<dbReference type="EMBL" id="LRRQ01000155">
    <property type="protein sequence ID" value="OAM87875.1"/>
    <property type="molecule type" value="Genomic_DNA"/>
</dbReference>
<dbReference type="SUPFAM" id="SSF53756">
    <property type="entry name" value="UDP-Glycosyltransferase/glycogen phosphorylase"/>
    <property type="match status" value="1"/>
</dbReference>
<evidence type="ECO:0000313" key="2">
    <source>
        <dbReference type="EMBL" id="OAM87875.1"/>
    </source>
</evidence>
<sequence length="350" mass="38948">MRLAVLHTELASYFIACLQRFHTRHAAELLVHAWPPHPDAPFDFHNLRPLGEVFDRRESADEVLIERVRAFSPDAVLTCGWVDKGYMRACRKLRSAGIPVIAGCDTQYTGNWRQWLGKLSAPVHLHRAIDVIWAAGERQKQLASFLAYPADRIWEGYYSCDVERFSAEENTRAGRRAFVFVGRCVESKGALVLAEAYRRYAGQVKEPWPLRVAGTGPLQVALQEAGALCAGFVQPEKLPGLMNQTGVLVLPSLFEPWGVVVHEAASAGLSLLCSRACGAADRFLEEGKNGFLTETGSVEALAGALSAFHHLDDVMLERFSFHSRELARWINPDSWADTLYEGVMKLRGRG</sequence>
<dbReference type="GO" id="GO:0016757">
    <property type="term" value="F:glycosyltransferase activity"/>
    <property type="evidence" value="ECO:0007669"/>
    <property type="project" value="InterPro"/>
</dbReference>
<accession>A0A178IFF7</accession>